<dbReference type="RefSeq" id="WP_006981798.1">
    <property type="nucleotide sequence ID" value="NZ_ABVL01000015.1"/>
</dbReference>
<dbReference type="SMART" id="SM00409">
    <property type="entry name" value="IG"/>
    <property type="match status" value="7"/>
</dbReference>
<proteinExistence type="predicted"/>
<feature type="domain" description="Ig-like" evidence="7">
    <location>
        <begin position="612"/>
        <end position="698"/>
    </location>
</feature>
<dbReference type="eggNOG" id="COG1520">
    <property type="taxonomic scope" value="Bacteria"/>
</dbReference>
<dbReference type="InterPro" id="IPR051275">
    <property type="entry name" value="Cell_adhesion_signaling"/>
</dbReference>
<evidence type="ECO:0000259" key="7">
    <source>
        <dbReference type="PROSITE" id="PS50835"/>
    </source>
</evidence>
<dbReference type="InterPro" id="IPR007110">
    <property type="entry name" value="Ig-like_dom"/>
</dbReference>
<dbReference type="InterPro" id="IPR041690">
    <property type="entry name" value="Cadherin_5"/>
</dbReference>
<dbReference type="Pfam" id="PF17892">
    <property type="entry name" value="Cadherin_5"/>
    <property type="match status" value="1"/>
</dbReference>
<feature type="signal peptide" evidence="6">
    <location>
        <begin position="1"/>
        <end position="33"/>
    </location>
</feature>
<organism evidence="8 9">
    <name type="scientific">Chthoniobacter flavus Ellin428</name>
    <dbReference type="NCBI Taxonomy" id="497964"/>
    <lineage>
        <taxon>Bacteria</taxon>
        <taxon>Pseudomonadati</taxon>
        <taxon>Verrucomicrobiota</taxon>
        <taxon>Spartobacteria</taxon>
        <taxon>Chthoniobacterales</taxon>
        <taxon>Chthoniobacteraceae</taxon>
        <taxon>Chthoniobacter</taxon>
    </lineage>
</organism>
<feature type="domain" description="Ig-like" evidence="7">
    <location>
        <begin position="1102"/>
        <end position="1188"/>
    </location>
</feature>
<dbReference type="PROSITE" id="PS50835">
    <property type="entry name" value="IG_LIKE"/>
    <property type="match status" value="7"/>
</dbReference>
<dbReference type="PANTHER" id="PTHR11640">
    <property type="entry name" value="NEPHRIN"/>
    <property type="match status" value="1"/>
</dbReference>
<reference evidence="8 9" key="1">
    <citation type="journal article" date="2011" name="J. Bacteriol.">
        <title>Genome sequence of Chthoniobacter flavus Ellin428, an aerobic heterotrophic soil bacterium.</title>
        <authorList>
            <person name="Kant R."/>
            <person name="van Passel M.W."/>
            <person name="Palva A."/>
            <person name="Lucas S."/>
            <person name="Lapidus A."/>
            <person name="Glavina Del Rio T."/>
            <person name="Dalin E."/>
            <person name="Tice H."/>
            <person name="Bruce D."/>
            <person name="Goodwin L."/>
            <person name="Pitluck S."/>
            <person name="Larimer F.W."/>
            <person name="Land M.L."/>
            <person name="Hauser L."/>
            <person name="Sangwan P."/>
            <person name="de Vos W.M."/>
            <person name="Janssen P.H."/>
            <person name="Smidt H."/>
        </authorList>
    </citation>
    <scope>NUCLEOTIDE SEQUENCE [LARGE SCALE GENOMIC DNA]</scope>
    <source>
        <strain evidence="8 9">Ellin428</strain>
    </source>
</reference>
<dbReference type="InterPro" id="IPR013098">
    <property type="entry name" value="Ig_I-set"/>
</dbReference>
<protein>
    <submittedName>
        <fullName evidence="8">Immunoglobulin I-set domain protein</fullName>
    </submittedName>
</protein>
<feature type="domain" description="Ig-like" evidence="7">
    <location>
        <begin position="430"/>
        <end position="516"/>
    </location>
</feature>
<feature type="domain" description="Ig-like" evidence="7">
    <location>
        <begin position="703"/>
        <end position="789"/>
    </location>
</feature>
<dbReference type="SUPFAM" id="SSF48726">
    <property type="entry name" value="Immunoglobulin"/>
    <property type="match status" value="7"/>
</dbReference>
<dbReference type="InterPro" id="IPR003599">
    <property type="entry name" value="Ig_sub"/>
</dbReference>
<evidence type="ECO:0000256" key="1">
    <source>
        <dbReference type="ARBA" id="ARBA00004479"/>
    </source>
</evidence>
<dbReference type="Gene3D" id="2.60.40.10">
    <property type="entry name" value="Immunoglobulins"/>
    <property type="match status" value="8"/>
</dbReference>
<sequence length="1373" mass="139432">MKTLFRGLAPQRFLLTALWLALALVGFGGQAMAQTGPFNGQVAAGTAGSYDWPFSCVARNPTTDEIYGFWRRDSGSTAVYNLIKWTGSAWTSVGTIPAASVTTNFNATDYVSMAIDSTGAFHVAVSGAIGTGISNERGVWYGTSATGATSSWTFTKVETYTDPNGWKNTYAPQIRVDSQNHPHIAFDFDDVNGSRSYAARYRWFDGTTWQGSGTAGNIYVNAGNANNEVNYVNLALDTNDKPHFVLQSELNGSGLDGSLVYVNRVSGSYSSPIIADQGTTNNARGYVANIIVEPSGKIDIVYGNDDGSLRYATAPSAAGPFTAVQINGNVTGYTDYCSFSRNSSGDLFVVYNNNSSSMAAARLPGGTGSTWTVTNLFTVPGTPAEGGTFYSGILNNAETYVALFDYVAAGAPPRNLWGANGTFGAAASAPSVTSNPTSTTVNAGSTATFTAAASGSPAPTVQWQVSTDGGSTFNNVSGATSTTLSFTTAAGDNGKKYRAVFTNASGSATSTAATLTVNFAPSVTTNPSSTTVNSGATASFTAAASGNPSPTVQWQVSTDGGSSFNNVSGATSTTLSFTTAAGDNGKKYRAVFTNSVGSATSTAATLTVNFAPTVTTNPTATTVNAGATASFSAAASANPAATVQWQVSTDGGSSFNNVSGATSTTLSFTTTGTQNGNQYRAVFTNSGGSATTTAATLTVNIAPTVTTNPTSTTAGVATNATFTAAAVGNPAPTVQWQVSTDGGATFNNVSGATSTTLSFTTTGAQNGNQYRAVFTNAAGSATTTAATLTVTFPDLTVTVAHSPTTFVAGQTFSLTFVVTNSGVAATSGTITLTCPMPSGLTLSSIVSDATVNATSSTVSQVNATRTTPLAPGASTTITANGTVASNAPSSLSVTVTVGGGSETNTTNDTATDTVTVNAAPVVTTNPATQTVTAGNAVTFTVAASGNPTPTVQWQVSTDGGSTFNNVAGATSTNLTFTTAPTDNGNKYRAVFTNVQGTATTTAATLNVQFAPIITTNPNNATITIGSPVTFNAAANANPAATVQWQLSSNGGASFTNIVGATSTTLSFTPTAGDDASQYRAVFTNIIGSTNTTAATLTVNLPPTVTLNPSSSLVNTGSAATFMAGATGRPAPTVQWQVSTNSGASFSDIGGATSTTLSFTVDYSMNTYQYRAVFSNVAGSATTTAATLTVNRPPVATPLTFHRNTGVGLRLTVAQILAGASDPDSGDTVKLISLGTGTHGATRLTTTDGLTGTVTYAPLANDNNNDAFTYTVQDSHGMQATGTVSVIVDTGSTTPTSTMNITSFQYDPYTHAVVFDVNGLPSTTYGVQYSPVVPATTWTSIGTVTTNSTGLGHYTDSAHPGASGYWRVVYPATP</sequence>
<feature type="chain" id="PRO_5002803229" evidence="6">
    <location>
        <begin position="34"/>
        <end position="1373"/>
    </location>
</feature>
<evidence type="ECO:0000256" key="6">
    <source>
        <dbReference type="SAM" id="SignalP"/>
    </source>
</evidence>
<evidence type="ECO:0000256" key="3">
    <source>
        <dbReference type="ARBA" id="ARBA00023157"/>
    </source>
</evidence>
<keyword evidence="5" id="KW-0393">Immunoglobulin domain</keyword>
<keyword evidence="4" id="KW-0325">Glycoprotein</keyword>
<keyword evidence="3" id="KW-1015">Disulfide bond</keyword>
<gene>
    <name evidence="8" type="ORF">CfE428DRAFT_4476</name>
</gene>
<dbReference type="Pfam" id="PF07679">
    <property type="entry name" value="I-set"/>
    <property type="match status" value="6"/>
</dbReference>
<evidence type="ECO:0000313" key="9">
    <source>
        <dbReference type="Proteomes" id="UP000005824"/>
    </source>
</evidence>
<evidence type="ECO:0000313" key="8">
    <source>
        <dbReference type="EMBL" id="EDY18045.1"/>
    </source>
</evidence>
<keyword evidence="6" id="KW-0732">Signal</keyword>
<dbReference type="EMBL" id="ABVL01000015">
    <property type="protein sequence ID" value="EDY18045.1"/>
    <property type="molecule type" value="Genomic_DNA"/>
</dbReference>
<feature type="domain" description="Ig-like" evidence="7">
    <location>
        <begin position="521"/>
        <end position="607"/>
    </location>
</feature>
<keyword evidence="9" id="KW-1185">Reference proteome</keyword>
<evidence type="ECO:0000256" key="5">
    <source>
        <dbReference type="ARBA" id="ARBA00023319"/>
    </source>
</evidence>
<dbReference type="InterPro" id="IPR036179">
    <property type="entry name" value="Ig-like_dom_sf"/>
</dbReference>
<evidence type="ECO:0000256" key="2">
    <source>
        <dbReference type="ARBA" id="ARBA00023136"/>
    </source>
</evidence>
<dbReference type="GO" id="GO:0005911">
    <property type="term" value="C:cell-cell junction"/>
    <property type="evidence" value="ECO:0007669"/>
    <property type="project" value="TreeGrafter"/>
</dbReference>
<feature type="domain" description="Ig-like" evidence="7">
    <location>
        <begin position="920"/>
        <end position="1006"/>
    </location>
</feature>
<dbReference type="STRING" id="497964.CfE428DRAFT_4476"/>
<dbReference type="GO" id="GO:0098609">
    <property type="term" value="P:cell-cell adhesion"/>
    <property type="evidence" value="ECO:0007669"/>
    <property type="project" value="TreeGrafter"/>
</dbReference>
<keyword evidence="2" id="KW-0472">Membrane</keyword>
<dbReference type="PANTHER" id="PTHR11640:SF31">
    <property type="entry name" value="IRREGULAR CHIASM C-ROUGHEST PROTEIN-RELATED"/>
    <property type="match status" value="1"/>
</dbReference>
<evidence type="ECO:0000256" key="4">
    <source>
        <dbReference type="ARBA" id="ARBA00023180"/>
    </source>
</evidence>
<comment type="subcellular location">
    <subcellularLocation>
        <location evidence="1">Membrane</location>
        <topology evidence="1">Single-pass type I membrane protein</topology>
    </subcellularLocation>
</comment>
<comment type="caution">
    <text evidence="8">The sequence shown here is derived from an EMBL/GenBank/DDBJ whole genome shotgun (WGS) entry which is preliminary data.</text>
</comment>
<dbReference type="InterPro" id="IPR013783">
    <property type="entry name" value="Ig-like_fold"/>
</dbReference>
<dbReference type="GO" id="GO:0050839">
    <property type="term" value="F:cell adhesion molecule binding"/>
    <property type="evidence" value="ECO:0007669"/>
    <property type="project" value="TreeGrafter"/>
</dbReference>
<name>B4D6D6_9BACT</name>
<accession>B4D6D6</accession>
<dbReference type="Proteomes" id="UP000005824">
    <property type="component" value="Unassembled WGS sequence"/>
</dbReference>
<dbReference type="GO" id="GO:0005886">
    <property type="term" value="C:plasma membrane"/>
    <property type="evidence" value="ECO:0007669"/>
    <property type="project" value="TreeGrafter"/>
</dbReference>
<dbReference type="InParanoid" id="B4D6D6"/>
<feature type="domain" description="Ig-like" evidence="7">
    <location>
        <begin position="1011"/>
        <end position="1097"/>
    </location>
</feature>